<sequence length="741" mass="78373">MATSLLKPVKPTIITDELPPELFNELAASIKGPAYRRADPQFAGFTRLFNGNVKNESKAVVLPLDAADVSQIIQFCTRHSLSPSVKAGGYGTGGWAINGDLVIDLSRMDAIAIEPPNAHTPLADAANPTNITTKGKGPLGAVGATGKLSPSLGSKRRLTESGVAANGGSETTAPVAYSVRMFDHASPVVASFLHGAALPQSPTGEPERVPPISRRKLNSGEELALAQLADLGRQRSGDSEDSSGTSASASADSGASSETGMSTPVTTPPTKSPLGSPPRIPATPRSPDLGRDVRPLRAPPADPFGYMTTDAAPAQLASPPPPPPPAWGSVPAGAAATPLFTHPQHAPAPLPANEPVHAHAYVSFGAGARQKQVDQYTAAHPLAAVGIGGAAGAVPYHVPFSAHPVGSSVMLLGGFGFLSRMYGLSIDNLVEAEVVLADGRIVYVNKDEHPELWWGLRGAGTALGIATRYKAKAYPVPVVFAGNLIYRFHRSTAPSLIRHFRDCVKGAPRELYANVLLTAGPAGKDSLVVIQICYVGPKEKGVEYLQAISAWNGERCLLNEVDEKSFLNQQDSVAQVLRGKMGNQWFIRSALTASFTDEVINNTVIEFADTPIGCTWLFELAGGAIADFDDNCVPKPQREAAFTIAALHQWDMSIDDPKCVDTAEDWLSNTISSVAVGGAFPSFLGRHEIPERVVASYGANWERLAKLKSTYDPQGLFRNSFWPLDGEGELVDPRTHEPATP</sequence>
<evidence type="ECO:0000313" key="2">
    <source>
        <dbReference type="Proteomes" id="UP000814033"/>
    </source>
</evidence>
<name>A0ACB8RAG8_9AGAM</name>
<reference evidence="1" key="2">
    <citation type="journal article" date="2022" name="New Phytol.">
        <title>Evolutionary transition to the ectomycorrhizal habit in the genomes of a hyperdiverse lineage of mushroom-forming fungi.</title>
        <authorList>
            <person name="Looney B."/>
            <person name="Miyauchi S."/>
            <person name="Morin E."/>
            <person name="Drula E."/>
            <person name="Courty P.E."/>
            <person name="Kohler A."/>
            <person name="Kuo A."/>
            <person name="LaButti K."/>
            <person name="Pangilinan J."/>
            <person name="Lipzen A."/>
            <person name="Riley R."/>
            <person name="Andreopoulos W."/>
            <person name="He G."/>
            <person name="Johnson J."/>
            <person name="Nolan M."/>
            <person name="Tritt A."/>
            <person name="Barry K.W."/>
            <person name="Grigoriev I.V."/>
            <person name="Nagy L.G."/>
            <person name="Hibbett D."/>
            <person name="Henrissat B."/>
            <person name="Matheny P.B."/>
            <person name="Labbe J."/>
            <person name="Martin F.M."/>
        </authorList>
    </citation>
    <scope>NUCLEOTIDE SEQUENCE</scope>
    <source>
        <strain evidence="1">FP105234-sp</strain>
    </source>
</reference>
<dbReference type="EMBL" id="MU276145">
    <property type="protein sequence ID" value="KAI0041089.1"/>
    <property type="molecule type" value="Genomic_DNA"/>
</dbReference>
<keyword evidence="2" id="KW-1185">Reference proteome</keyword>
<accession>A0ACB8RAG8</accession>
<protein>
    <submittedName>
        <fullName evidence="1">Uncharacterized protein</fullName>
    </submittedName>
</protein>
<evidence type="ECO:0000313" key="1">
    <source>
        <dbReference type="EMBL" id="KAI0041089.1"/>
    </source>
</evidence>
<gene>
    <name evidence="1" type="ORF">FA95DRAFT_1501917</name>
</gene>
<proteinExistence type="predicted"/>
<dbReference type="Proteomes" id="UP000814033">
    <property type="component" value="Unassembled WGS sequence"/>
</dbReference>
<organism evidence="1 2">
    <name type="scientific">Auriscalpium vulgare</name>
    <dbReference type="NCBI Taxonomy" id="40419"/>
    <lineage>
        <taxon>Eukaryota</taxon>
        <taxon>Fungi</taxon>
        <taxon>Dikarya</taxon>
        <taxon>Basidiomycota</taxon>
        <taxon>Agaricomycotina</taxon>
        <taxon>Agaricomycetes</taxon>
        <taxon>Russulales</taxon>
        <taxon>Auriscalpiaceae</taxon>
        <taxon>Auriscalpium</taxon>
    </lineage>
</organism>
<comment type="caution">
    <text evidence="1">The sequence shown here is derived from an EMBL/GenBank/DDBJ whole genome shotgun (WGS) entry which is preliminary data.</text>
</comment>
<reference evidence="1" key="1">
    <citation type="submission" date="2021-02" db="EMBL/GenBank/DDBJ databases">
        <authorList>
            <consortium name="DOE Joint Genome Institute"/>
            <person name="Ahrendt S."/>
            <person name="Looney B.P."/>
            <person name="Miyauchi S."/>
            <person name="Morin E."/>
            <person name="Drula E."/>
            <person name="Courty P.E."/>
            <person name="Chicoki N."/>
            <person name="Fauchery L."/>
            <person name="Kohler A."/>
            <person name="Kuo A."/>
            <person name="Labutti K."/>
            <person name="Pangilinan J."/>
            <person name="Lipzen A."/>
            <person name="Riley R."/>
            <person name="Andreopoulos W."/>
            <person name="He G."/>
            <person name="Johnson J."/>
            <person name="Barry K.W."/>
            <person name="Grigoriev I.V."/>
            <person name="Nagy L."/>
            <person name="Hibbett D."/>
            <person name="Henrissat B."/>
            <person name="Matheny P.B."/>
            <person name="Labbe J."/>
            <person name="Martin F."/>
        </authorList>
    </citation>
    <scope>NUCLEOTIDE SEQUENCE</scope>
    <source>
        <strain evidence="1">FP105234-sp</strain>
    </source>
</reference>